<keyword evidence="3" id="KW-1185">Reference proteome</keyword>
<protein>
    <recommendedName>
        <fullName evidence="4">Transmembrane protein</fullName>
    </recommendedName>
</protein>
<dbReference type="Pfam" id="PF11820">
    <property type="entry name" value="DUF3339"/>
    <property type="match status" value="1"/>
</dbReference>
<evidence type="ECO:0008006" key="4">
    <source>
        <dbReference type="Google" id="ProtNLM"/>
    </source>
</evidence>
<evidence type="ECO:0000313" key="2">
    <source>
        <dbReference type="EMBL" id="KVH98112.1"/>
    </source>
</evidence>
<keyword evidence="1" id="KW-0472">Membrane</keyword>
<keyword evidence="1" id="KW-1133">Transmembrane helix</keyword>
<dbReference type="PANTHER" id="PTHR33128:SF46">
    <property type="entry name" value="PROTEIN, PUTATIVE (DUF 3339)-RELATED"/>
    <property type="match status" value="1"/>
</dbReference>
<dbReference type="OMA" id="SWMERPQ"/>
<evidence type="ECO:0000313" key="3">
    <source>
        <dbReference type="Proteomes" id="UP000243975"/>
    </source>
</evidence>
<dbReference type="STRING" id="59895.A0A118JYK7"/>
<feature type="transmembrane region" description="Helical" evidence="1">
    <location>
        <begin position="79"/>
        <end position="100"/>
    </location>
</feature>
<dbReference type="Proteomes" id="UP000243975">
    <property type="component" value="Unassembled WGS sequence"/>
</dbReference>
<sequence>MHVHHFLARGSHTTRGIARENLPEFAQIKPTSPCLLEFTIVNLSLSPTNQQPSQTLQFQNPKAFLSSSSSRSPAKMADWGPVLVAVVLFVLLTPGLLFQLPGHNKVVEFGSMRTSGTAVIVHAVIFFGILTIFLITIGVHVYAG</sequence>
<name>A0A118JYK7_CYNCS</name>
<dbReference type="PANTHER" id="PTHR33128">
    <property type="entry name" value="OS05G0103400 PROTEIN"/>
    <property type="match status" value="1"/>
</dbReference>
<comment type="caution">
    <text evidence="2">The sequence shown here is derived from an EMBL/GenBank/DDBJ whole genome shotgun (WGS) entry which is preliminary data.</text>
</comment>
<dbReference type="EMBL" id="LEKV01003809">
    <property type="protein sequence ID" value="KVH98112.1"/>
    <property type="molecule type" value="Genomic_DNA"/>
</dbReference>
<dbReference type="InterPro" id="IPR021775">
    <property type="entry name" value="DUF3339"/>
</dbReference>
<reference evidence="2 3" key="1">
    <citation type="journal article" date="2016" name="Sci. Rep.">
        <title>The genome sequence of the outbreeding globe artichoke constructed de novo incorporating a phase-aware low-pass sequencing strategy of F1 progeny.</title>
        <authorList>
            <person name="Scaglione D."/>
            <person name="Reyes-Chin-Wo S."/>
            <person name="Acquadro A."/>
            <person name="Froenicke L."/>
            <person name="Portis E."/>
            <person name="Beitel C."/>
            <person name="Tirone M."/>
            <person name="Mauro R."/>
            <person name="Lo Monaco A."/>
            <person name="Mauromicale G."/>
            <person name="Faccioli P."/>
            <person name="Cattivelli L."/>
            <person name="Rieseberg L."/>
            <person name="Michelmore R."/>
            <person name="Lanteri S."/>
        </authorList>
    </citation>
    <scope>NUCLEOTIDE SEQUENCE [LARGE SCALE GENOMIC DNA]</scope>
    <source>
        <strain evidence="2">2C</strain>
    </source>
</reference>
<keyword evidence="1" id="KW-0812">Transmembrane</keyword>
<proteinExistence type="predicted"/>
<dbReference type="Gramene" id="KVH98112">
    <property type="protein sequence ID" value="KVH98112"/>
    <property type="gene ID" value="Ccrd_023653"/>
</dbReference>
<organism evidence="2 3">
    <name type="scientific">Cynara cardunculus var. scolymus</name>
    <name type="common">Globe artichoke</name>
    <name type="synonym">Cynara scolymus</name>
    <dbReference type="NCBI Taxonomy" id="59895"/>
    <lineage>
        <taxon>Eukaryota</taxon>
        <taxon>Viridiplantae</taxon>
        <taxon>Streptophyta</taxon>
        <taxon>Embryophyta</taxon>
        <taxon>Tracheophyta</taxon>
        <taxon>Spermatophyta</taxon>
        <taxon>Magnoliopsida</taxon>
        <taxon>eudicotyledons</taxon>
        <taxon>Gunneridae</taxon>
        <taxon>Pentapetalae</taxon>
        <taxon>asterids</taxon>
        <taxon>campanulids</taxon>
        <taxon>Asterales</taxon>
        <taxon>Asteraceae</taxon>
        <taxon>Carduoideae</taxon>
        <taxon>Cardueae</taxon>
        <taxon>Carduinae</taxon>
        <taxon>Cynara</taxon>
    </lineage>
</organism>
<evidence type="ECO:0000256" key="1">
    <source>
        <dbReference type="SAM" id="Phobius"/>
    </source>
</evidence>
<gene>
    <name evidence="2" type="ORF">Ccrd_023653</name>
</gene>
<accession>A0A118JYK7</accession>
<feature type="transmembrane region" description="Helical" evidence="1">
    <location>
        <begin position="120"/>
        <end position="143"/>
    </location>
</feature>
<dbReference type="AlphaFoldDB" id="A0A118JYK7"/>